<dbReference type="InterPro" id="IPR015943">
    <property type="entry name" value="WD40/YVTN_repeat-like_dom_sf"/>
</dbReference>
<dbReference type="RefSeq" id="WP_265724772.1">
    <property type="nucleotide sequence ID" value="NZ_JAOSLC020000003.1"/>
</dbReference>
<accession>A0ABT5S7Q8</accession>
<protein>
    <submittedName>
        <fullName evidence="1">Two-component regulator propeller domain-containing protein</fullName>
    </submittedName>
</protein>
<dbReference type="EMBL" id="JAOSLC020000003">
    <property type="protein sequence ID" value="MDD7914143.1"/>
    <property type="molecule type" value="Genomic_DNA"/>
</dbReference>
<comment type="caution">
    <text evidence="1">The sequence shown here is derived from an EMBL/GenBank/DDBJ whole genome shotgun (WGS) entry which is preliminary data.</text>
</comment>
<reference evidence="1" key="1">
    <citation type="submission" date="2023-02" db="EMBL/GenBank/DDBJ databases">
        <title>Polaribacter ponticola sp. nov., isolated from seawater.</title>
        <authorList>
            <person name="Baek J.H."/>
            <person name="Kim J.M."/>
            <person name="Choi D.G."/>
            <person name="Jeon C.O."/>
        </authorList>
    </citation>
    <scope>NUCLEOTIDE SEQUENCE</scope>
    <source>
        <strain evidence="1">MSW5</strain>
    </source>
</reference>
<evidence type="ECO:0000313" key="1">
    <source>
        <dbReference type="EMBL" id="MDD7914143.1"/>
    </source>
</evidence>
<name>A0ABT5S7Q8_9FLAO</name>
<organism evidence="1 2">
    <name type="scientific">Polaribacter ponticola</name>
    <dbReference type="NCBI Taxonomy" id="2978475"/>
    <lineage>
        <taxon>Bacteria</taxon>
        <taxon>Pseudomonadati</taxon>
        <taxon>Bacteroidota</taxon>
        <taxon>Flavobacteriia</taxon>
        <taxon>Flavobacteriales</taxon>
        <taxon>Flavobacteriaceae</taxon>
    </lineage>
</organism>
<evidence type="ECO:0000313" key="2">
    <source>
        <dbReference type="Proteomes" id="UP001151478"/>
    </source>
</evidence>
<keyword evidence="2" id="KW-1185">Reference proteome</keyword>
<proteinExistence type="predicted"/>
<dbReference type="Gene3D" id="2.130.10.10">
    <property type="entry name" value="YVTN repeat-like/Quinoprotein amine dehydrogenase"/>
    <property type="match status" value="1"/>
</dbReference>
<dbReference type="Proteomes" id="UP001151478">
    <property type="component" value="Unassembled WGS sequence"/>
</dbReference>
<gene>
    <name evidence="1" type="ORF">N5A56_006765</name>
</gene>
<dbReference type="Pfam" id="PF07494">
    <property type="entry name" value="Reg_prop"/>
    <property type="match status" value="1"/>
</dbReference>
<sequence length="78" mass="9062">MWIGTTGNGLNYYNKATGDFKHYTHNKKDSNSLINNHINILFKDKKEMLWIGTSNGLDLVDLKKTNQKKEKDYTTTRP</sequence>
<dbReference type="InterPro" id="IPR011110">
    <property type="entry name" value="Reg_prop"/>
</dbReference>